<sequence length="155" mass="17061">LVPLGLPPQQPVPFSNEAKLLARERRRRELRSQPLETRKPSHCRLEAGAGLQHLYRIQKDLVGHEPEVLLRGDPGYEDRGSLLSLLLTVHFSVLRGTTISCAPGVRLLALDTIGPPRAASCVLGSWFTTLEGGKLCPRLALIIFALKGTNFTDLH</sequence>
<evidence type="ECO:0000313" key="1">
    <source>
        <dbReference type="EMBL" id="MEQ2160192.1"/>
    </source>
</evidence>
<keyword evidence="2" id="KW-1185">Reference proteome</keyword>
<feature type="non-terminal residue" evidence="1">
    <location>
        <position position="1"/>
    </location>
</feature>
<organism evidence="1 2">
    <name type="scientific">Goodea atripinnis</name>
    <dbReference type="NCBI Taxonomy" id="208336"/>
    <lineage>
        <taxon>Eukaryota</taxon>
        <taxon>Metazoa</taxon>
        <taxon>Chordata</taxon>
        <taxon>Craniata</taxon>
        <taxon>Vertebrata</taxon>
        <taxon>Euteleostomi</taxon>
        <taxon>Actinopterygii</taxon>
        <taxon>Neopterygii</taxon>
        <taxon>Teleostei</taxon>
        <taxon>Neoteleostei</taxon>
        <taxon>Acanthomorphata</taxon>
        <taxon>Ovalentaria</taxon>
        <taxon>Atherinomorphae</taxon>
        <taxon>Cyprinodontiformes</taxon>
        <taxon>Goodeidae</taxon>
        <taxon>Goodea</taxon>
    </lineage>
</organism>
<comment type="caution">
    <text evidence="1">The sequence shown here is derived from an EMBL/GenBank/DDBJ whole genome shotgun (WGS) entry which is preliminary data.</text>
</comment>
<evidence type="ECO:0000313" key="2">
    <source>
        <dbReference type="Proteomes" id="UP001476798"/>
    </source>
</evidence>
<proteinExistence type="predicted"/>
<gene>
    <name evidence="1" type="ORF">GOODEAATRI_031083</name>
</gene>
<protein>
    <submittedName>
        <fullName evidence="1">Uncharacterized protein</fullName>
    </submittedName>
</protein>
<reference evidence="1 2" key="1">
    <citation type="submission" date="2021-06" db="EMBL/GenBank/DDBJ databases">
        <authorList>
            <person name="Palmer J.M."/>
        </authorList>
    </citation>
    <scope>NUCLEOTIDE SEQUENCE [LARGE SCALE GENOMIC DNA]</scope>
    <source>
        <strain evidence="1 2">GA_2019</strain>
        <tissue evidence="1">Muscle</tissue>
    </source>
</reference>
<dbReference type="EMBL" id="JAHRIO010005141">
    <property type="protein sequence ID" value="MEQ2160192.1"/>
    <property type="molecule type" value="Genomic_DNA"/>
</dbReference>
<name>A0ABV0MM63_9TELE</name>
<dbReference type="Proteomes" id="UP001476798">
    <property type="component" value="Unassembled WGS sequence"/>
</dbReference>
<accession>A0ABV0MM63</accession>